<evidence type="ECO:0000256" key="1">
    <source>
        <dbReference type="SAM" id="MobiDB-lite"/>
    </source>
</evidence>
<keyword evidence="3" id="KW-1185">Reference proteome</keyword>
<comment type="caution">
    <text evidence="2">The sequence shown here is derived from an EMBL/GenBank/DDBJ whole genome shotgun (WGS) entry which is preliminary data.</text>
</comment>
<protein>
    <submittedName>
        <fullName evidence="2">Uncharacterized protein</fullName>
    </submittedName>
</protein>
<evidence type="ECO:0000313" key="2">
    <source>
        <dbReference type="EMBL" id="KFI81516.1"/>
    </source>
</evidence>
<accession>A0A087CE16</accession>
<dbReference type="AlphaFoldDB" id="A0A087CE16"/>
<name>A0A087CE16_9BIFI</name>
<organism evidence="2 3">
    <name type="scientific">Bifidobacterium psychraerophilum</name>
    <dbReference type="NCBI Taxonomy" id="218140"/>
    <lineage>
        <taxon>Bacteria</taxon>
        <taxon>Bacillati</taxon>
        <taxon>Actinomycetota</taxon>
        <taxon>Actinomycetes</taxon>
        <taxon>Bifidobacteriales</taxon>
        <taxon>Bifidobacteriaceae</taxon>
        <taxon>Bifidobacterium</taxon>
    </lineage>
</organism>
<sequence>MSPHDFGCFMVPSFGSLDRCESVFMEHWMQEYPVYPSVAWQGRSEERATTPSGGMTPRRFTMKGILVAVIQMNSTSCHRDQQNGIGPLVITKSPGHQGRYRQSSASESPLIPGEVVGLLFGSGCVWHGNDDDVHAVAGRDLEGLADGALARLRCRYRTGDGQMTGSGLLAHPRSRHDHR</sequence>
<evidence type="ECO:0000313" key="3">
    <source>
        <dbReference type="Proteomes" id="UP000029050"/>
    </source>
</evidence>
<reference evidence="2 3" key="1">
    <citation type="submission" date="2014-03" db="EMBL/GenBank/DDBJ databases">
        <title>Genomics of Bifidobacteria.</title>
        <authorList>
            <person name="Ventura M."/>
            <person name="Milani C."/>
            <person name="Lugli G.A."/>
        </authorList>
    </citation>
    <scope>NUCLEOTIDE SEQUENCE [LARGE SCALE GENOMIC DNA]</scope>
    <source>
        <strain evidence="2 3">LMG 21775</strain>
    </source>
</reference>
<dbReference type="EMBL" id="JGZI01000010">
    <property type="protein sequence ID" value="KFI81516.1"/>
    <property type="molecule type" value="Genomic_DNA"/>
</dbReference>
<dbReference type="Proteomes" id="UP000029050">
    <property type="component" value="Unassembled WGS sequence"/>
</dbReference>
<feature type="region of interest" description="Disordered" evidence="1">
    <location>
        <begin position="85"/>
        <end position="106"/>
    </location>
</feature>
<gene>
    <name evidence="2" type="ORF">BPSY_1924</name>
</gene>
<proteinExistence type="predicted"/>